<keyword evidence="9" id="KW-0472">Membrane</keyword>
<proteinExistence type="inferred from homology"/>
<accession>A0A1G9TBJ4</accession>
<evidence type="ECO:0000256" key="8">
    <source>
        <dbReference type="ARBA" id="ARBA00022967"/>
    </source>
</evidence>
<dbReference type="CDD" id="cd03225">
    <property type="entry name" value="ABC_cobalt_CbiO_domain1"/>
    <property type="match status" value="1"/>
</dbReference>
<organism evidence="13 14">
    <name type="scientific">Lachnospira pectinoschiza</name>
    <dbReference type="NCBI Taxonomy" id="28052"/>
    <lineage>
        <taxon>Bacteria</taxon>
        <taxon>Bacillati</taxon>
        <taxon>Bacillota</taxon>
        <taxon>Clostridia</taxon>
        <taxon>Lachnospirales</taxon>
        <taxon>Lachnospiraceae</taxon>
        <taxon>Lachnospira</taxon>
    </lineage>
</organism>
<keyword evidence="8" id="KW-1278">Translocase</keyword>
<dbReference type="GO" id="GO:0043190">
    <property type="term" value="C:ATP-binding cassette (ABC) transporter complex"/>
    <property type="evidence" value="ECO:0007669"/>
    <property type="project" value="TreeGrafter"/>
</dbReference>
<dbReference type="GO" id="GO:0005524">
    <property type="term" value="F:ATP binding"/>
    <property type="evidence" value="ECO:0007669"/>
    <property type="project" value="UniProtKB-KW"/>
</dbReference>
<dbReference type="EMBL" id="FNHZ01000001">
    <property type="protein sequence ID" value="SDM44990.1"/>
    <property type="molecule type" value="Genomic_DNA"/>
</dbReference>
<dbReference type="PANTHER" id="PTHR43553">
    <property type="entry name" value="HEAVY METAL TRANSPORTER"/>
    <property type="match status" value="1"/>
</dbReference>
<dbReference type="RefSeq" id="WP_143452964.1">
    <property type="nucleotide sequence ID" value="NZ_FNHZ01000001.1"/>
</dbReference>
<evidence type="ECO:0000256" key="2">
    <source>
        <dbReference type="ARBA" id="ARBA00005417"/>
    </source>
</evidence>
<dbReference type="Gene3D" id="3.40.50.300">
    <property type="entry name" value="P-loop containing nucleotide triphosphate hydrolases"/>
    <property type="match status" value="2"/>
</dbReference>
<gene>
    <name evidence="13" type="ORF">SAMN05216544_0289</name>
</gene>
<evidence type="ECO:0000259" key="12">
    <source>
        <dbReference type="PROSITE" id="PS50893"/>
    </source>
</evidence>
<dbReference type="GO" id="GO:0042626">
    <property type="term" value="F:ATPase-coupled transmembrane transporter activity"/>
    <property type="evidence" value="ECO:0007669"/>
    <property type="project" value="TreeGrafter"/>
</dbReference>
<evidence type="ECO:0000313" key="13">
    <source>
        <dbReference type="EMBL" id="SDM44990.1"/>
    </source>
</evidence>
<dbReference type="GO" id="GO:0016887">
    <property type="term" value="F:ATP hydrolysis activity"/>
    <property type="evidence" value="ECO:0007669"/>
    <property type="project" value="InterPro"/>
</dbReference>
<evidence type="ECO:0000256" key="4">
    <source>
        <dbReference type="ARBA" id="ARBA00022475"/>
    </source>
</evidence>
<keyword evidence="3" id="KW-0813">Transport</keyword>
<evidence type="ECO:0000313" key="14">
    <source>
        <dbReference type="Proteomes" id="UP000187651"/>
    </source>
</evidence>
<evidence type="ECO:0000256" key="7">
    <source>
        <dbReference type="ARBA" id="ARBA00022840"/>
    </source>
</evidence>
<evidence type="ECO:0000256" key="1">
    <source>
        <dbReference type="ARBA" id="ARBA00004202"/>
    </source>
</evidence>
<keyword evidence="6" id="KW-0547">Nucleotide-binding</keyword>
<comment type="subcellular location">
    <subcellularLocation>
        <location evidence="1">Cell membrane</location>
        <topology evidence="1">Peripheral membrane protein</topology>
    </subcellularLocation>
</comment>
<dbReference type="PANTHER" id="PTHR43553:SF23">
    <property type="entry name" value="ABC TRANSPORTER ATP-BINDING COMPONENT"/>
    <property type="match status" value="1"/>
</dbReference>
<evidence type="ECO:0000256" key="10">
    <source>
        <dbReference type="ARBA" id="ARBA00025157"/>
    </source>
</evidence>
<evidence type="ECO:0000256" key="6">
    <source>
        <dbReference type="ARBA" id="ARBA00022741"/>
    </source>
</evidence>
<comment type="function">
    <text evidence="10">Probably part of an ABC transporter complex. Responsible for energy coupling to the transport system.</text>
</comment>
<evidence type="ECO:0000256" key="11">
    <source>
        <dbReference type="SAM" id="MobiDB-lite"/>
    </source>
</evidence>
<reference evidence="14" key="1">
    <citation type="submission" date="2016-10" db="EMBL/GenBank/DDBJ databases">
        <authorList>
            <person name="Varghese N."/>
            <person name="Submissions S."/>
        </authorList>
    </citation>
    <scope>NUCLEOTIDE SEQUENCE [LARGE SCALE GENOMIC DNA]</scope>
    <source>
        <strain evidence="14">M83</strain>
    </source>
</reference>
<feature type="domain" description="ABC transporter" evidence="12">
    <location>
        <begin position="48"/>
        <end position="286"/>
    </location>
</feature>
<feature type="region of interest" description="Disordered" evidence="11">
    <location>
        <begin position="36"/>
        <end position="55"/>
    </location>
</feature>
<dbReference type="InterPro" id="IPR050095">
    <property type="entry name" value="ECF_ABC_transporter_ATP-bd"/>
</dbReference>
<keyword evidence="5" id="KW-0677">Repeat</keyword>
<name>A0A1G9TBJ4_9FIRM</name>
<dbReference type="InterPro" id="IPR027417">
    <property type="entry name" value="P-loop_NTPase"/>
</dbReference>
<dbReference type="InterPro" id="IPR015856">
    <property type="entry name" value="ABC_transpr_CbiO/EcfA_su"/>
</dbReference>
<dbReference type="OrthoDB" id="501320at2"/>
<evidence type="ECO:0000256" key="3">
    <source>
        <dbReference type="ARBA" id="ARBA00022448"/>
    </source>
</evidence>
<dbReference type="SUPFAM" id="SSF52540">
    <property type="entry name" value="P-loop containing nucleoside triphosphate hydrolases"/>
    <property type="match status" value="2"/>
</dbReference>
<dbReference type="Proteomes" id="UP000187651">
    <property type="component" value="Unassembled WGS sequence"/>
</dbReference>
<keyword evidence="14" id="KW-1185">Reference proteome</keyword>
<keyword evidence="4" id="KW-1003">Cell membrane</keyword>
<protein>
    <submittedName>
        <fullName evidence="13">Energy-coupling factor transport system ATP-binding protein</fullName>
    </submittedName>
</protein>
<evidence type="ECO:0000256" key="5">
    <source>
        <dbReference type="ARBA" id="ARBA00022737"/>
    </source>
</evidence>
<keyword evidence="7 13" id="KW-0067">ATP-binding</keyword>
<evidence type="ECO:0000256" key="9">
    <source>
        <dbReference type="ARBA" id="ARBA00023136"/>
    </source>
</evidence>
<dbReference type="InterPro" id="IPR003439">
    <property type="entry name" value="ABC_transporter-like_ATP-bd"/>
</dbReference>
<dbReference type="InterPro" id="IPR003593">
    <property type="entry name" value="AAA+_ATPase"/>
</dbReference>
<dbReference type="PROSITE" id="PS50893">
    <property type="entry name" value="ABC_TRANSPORTER_2"/>
    <property type="match status" value="2"/>
</dbReference>
<feature type="domain" description="ABC transporter" evidence="12">
    <location>
        <begin position="303"/>
        <end position="529"/>
    </location>
</feature>
<comment type="similarity">
    <text evidence="2">Belongs to the ABC transporter superfamily.</text>
</comment>
<dbReference type="Pfam" id="PF00005">
    <property type="entry name" value="ABC_tran"/>
    <property type="match status" value="2"/>
</dbReference>
<dbReference type="AlphaFoldDB" id="A0A1G9TBJ4"/>
<dbReference type="SMART" id="SM00382">
    <property type="entry name" value="AAA"/>
    <property type="match status" value="2"/>
</dbReference>
<sequence>MNKTFENVKAKSTAERNYDAEKDYIIEVRNLNFEYSRSDDSSDEDNTSRAKELSASSKTSKSNLKNINLSIKAGECIILCGKSGCGKSSLIRLFNGMIPSFYEGEISGDLFFEKKRLTEMSMYEIAKGIGTVFQNPRTQFYTVNTTSEIAFGLENMGFDREEIKRRVERTAKDLDIENLMNRSIFELSGGEKQIIAFASIYAMNPDVYLLDEPSANLDFFAINKIKRILKLLKKAGKTIIIAEHRLFYLAEIFDRAIYMKDGEINREYSREDLKNMSKEEHIKTGIRMLDLGKVELENTENLLNKKDMYLTYLSGYYGKRKAIEIDHLKISSGKIYGIIGHNGAGKSTFLSTLSGIIKKSDGYSLIESNVITKRQRLKESYIVMQEVNHQLFMDSVKEEVVASAYKRDKSEEDFKNLMDHLDLTGLEDRHPMTLSGGQKQRVIIASAKYSNKKILLFDEPTSGLDYYHMCKTASLIKELSKEDCYILIVTHDYEFIANVCDSIIRIEKGALKENYELDGNGFDKLKAFFGVA</sequence>
<feature type="compositionally biased region" description="Basic and acidic residues" evidence="11">
    <location>
        <begin position="36"/>
        <end position="52"/>
    </location>
</feature>